<feature type="domain" description="Aminotransferase class I/classII large" evidence="7">
    <location>
        <begin position="38"/>
        <end position="399"/>
    </location>
</feature>
<reference evidence="9" key="1">
    <citation type="submission" date="2018-02" db="EMBL/GenBank/DDBJ databases">
        <authorList>
            <person name="Hausmann B."/>
        </authorList>
    </citation>
    <scope>NUCLEOTIDE SEQUENCE [LARGE SCALE GENOMIC DNA]</scope>
    <source>
        <strain evidence="9">Peat soil MAG SbA1</strain>
    </source>
</reference>
<name>A0A2U3KMU6_9BACT</name>
<evidence type="ECO:0000313" key="8">
    <source>
        <dbReference type="EMBL" id="SPF40993.1"/>
    </source>
</evidence>
<keyword evidence="3 6" id="KW-0032">Aminotransferase</keyword>
<evidence type="ECO:0000256" key="2">
    <source>
        <dbReference type="ARBA" id="ARBA00007441"/>
    </source>
</evidence>
<dbReference type="PANTHER" id="PTHR43488:SF2">
    <property type="entry name" value="GLUTAMATE-PYRUVATE AMINOTRANSFERASE ALAA"/>
    <property type="match status" value="1"/>
</dbReference>
<dbReference type="Gene3D" id="3.40.640.10">
    <property type="entry name" value="Type I PLP-dependent aspartate aminotransferase-like (Major domain)"/>
    <property type="match status" value="1"/>
</dbReference>
<evidence type="ECO:0000259" key="7">
    <source>
        <dbReference type="Pfam" id="PF00155"/>
    </source>
</evidence>
<dbReference type="SUPFAM" id="SSF53383">
    <property type="entry name" value="PLP-dependent transferases"/>
    <property type="match status" value="1"/>
</dbReference>
<gene>
    <name evidence="8" type="ORF">SBA1_340034</name>
</gene>
<sequence>MALTQSREITAASRLDNVRYAIRDLASVADEVIAQGHKVLPLNVGDPLNFDFQTPPHIIEAVYKAMRDGRNGYAPSPGVPEALEAIRGEAARKGIRTVRDVFVTSGASEAVDVCLAALVNPGEDLLTPSPDYPLYSAVLCKLGIRLNTYDLNEDDQWQPELADITRKLTPRTRGIVLINPNNPTGSLCTRQMLEQIAELARRHNLIVFSDEIYDKLILDFDSQKNETPHLAFAAVAPDVPCVTFGGMSKNYLVPGWRIGWGIVSGDAAAVKAYSEGVHRLLRARLCANHPEQYGIKPALEGPQDHLLEVRRKLRSRRDLTQKWCESTARVSCVAPRGAFYAYPKIDIPESDEIFVKELIRQKHVMVVHGSGFGQKPGTQHFRIVFLPDEATLAKAYAAIAEFLRERYGN</sequence>
<evidence type="ECO:0000256" key="4">
    <source>
        <dbReference type="ARBA" id="ARBA00022679"/>
    </source>
</evidence>
<dbReference type="Pfam" id="PF00155">
    <property type="entry name" value="Aminotran_1_2"/>
    <property type="match status" value="1"/>
</dbReference>
<dbReference type="GO" id="GO:0008483">
    <property type="term" value="F:transaminase activity"/>
    <property type="evidence" value="ECO:0007669"/>
    <property type="project" value="UniProtKB-KW"/>
</dbReference>
<accession>A0A2U3KMU6</accession>
<dbReference type="PANTHER" id="PTHR43488">
    <property type="entry name" value="GLUTAMATE-PYRUVATE AMINOTRANSFERASE ALAA"/>
    <property type="match status" value="1"/>
</dbReference>
<protein>
    <recommendedName>
        <fullName evidence="6">Aminotransferase</fullName>
        <ecNumber evidence="6">2.6.1.-</ecNumber>
    </recommendedName>
</protein>
<dbReference type="InterPro" id="IPR004839">
    <property type="entry name" value="Aminotransferase_I/II_large"/>
</dbReference>
<dbReference type="EC" id="2.6.1.-" evidence="6"/>
<dbReference type="Gene3D" id="3.90.1150.10">
    <property type="entry name" value="Aspartate Aminotransferase, domain 1"/>
    <property type="match status" value="1"/>
</dbReference>
<dbReference type="GO" id="GO:0030170">
    <property type="term" value="F:pyridoxal phosphate binding"/>
    <property type="evidence" value="ECO:0007669"/>
    <property type="project" value="InterPro"/>
</dbReference>
<dbReference type="AlphaFoldDB" id="A0A2U3KMU6"/>
<comment type="cofactor">
    <cofactor evidence="1 6">
        <name>pyridoxal 5'-phosphate</name>
        <dbReference type="ChEBI" id="CHEBI:597326"/>
    </cofactor>
</comment>
<evidence type="ECO:0000313" key="9">
    <source>
        <dbReference type="Proteomes" id="UP000238701"/>
    </source>
</evidence>
<keyword evidence="4 6" id="KW-0808">Transferase</keyword>
<dbReference type="Proteomes" id="UP000238701">
    <property type="component" value="Unassembled WGS sequence"/>
</dbReference>
<keyword evidence="5" id="KW-0663">Pyridoxal phosphate</keyword>
<evidence type="ECO:0000256" key="6">
    <source>
        <dbReference type="RuleBase" id="RU000481"/>
    </source>
</evidence>
<evidence type="ECO:0000256" key="3">
    <source>
        <dbReference type="ARBA" id="ARBA00022576"/>
    </source>
</evidence>
<dbReference type="PROSITE" id="PS00105">
    <property type="entry name" value="AA_TRANSFER_CLASS_1"/>
    <property type="match status" value="1"/>
</dbReference>
<dbReference type="EMBL" id="OMOD01000127">
    <property type="protein sequence ID" value="SPF40993.1"/>
    <property type="molecule type" value="Genomic_DNA"/>
</dbReference>
<proteinExistence type="inferred from homology"/>
<dbReference type="InterPro" id="IPR015421">
    <property type="entry name" value="PyrdxlP-dep_Trfase_major"/>
</dbReference>
<comment type="similarity">
    <text evidence="2 6">Belongs to the class-I pyridoxal-phosphate-dependent aminotransferase family.</text>
</comment>
<dbReference type="InterPro" id="IPR004838">
    <property type="entry name" value="NHTrfase_class1_PyrdxlP-BS"/>
</dbReference>
<organism evidence="8 9">
    <name type="scientific">Candidatus Sulfotelmatobacter kueseliae</name>
    <dbReference type="NCBI Taxonomy" id="2042962"/>
    <lineage>
        <taxon>Bacteria</taxon>
        <taxon>Pseudomonadati</taxon>
        <taxon>Acidobacteriota</taxon>
        <taxon>Terriglobia</taxon>
        <taxon>Terriglobales</taxon>
        <taxon>Candidatus Korobacteraceae</taxon>
        <taxon>Candidatus Sulfotelmatobacter</taxon>
    </lineage>
</organism>
<dbReference type="OrthoDB" id="9802328at2"/>
<dbReference type="InterPro" id="IPR015422">
    <property type="entry name" value="PyrdxlP-dep_Trfase_small"/>
</dbReference>
<evidence type="ECO:0000256" key="1">
    <source>
        <dbReference type="ARBA" id="ARBA00001933"/>
    </source>
</evidence>
<evidence type="ECO:0000256" key="5">
    <source>
        <dbReference type="ARBA" id="ARBA00022898"/>
    </source>
</evidence>
<dbReference type="CDD" id="cd00609">
    <property type="entry name" value="AAT_like"/>
    <property type="match status" value="1"/>
</dbReference>
<dbReference type="InterPro" id="IPR015424">
    <property type="entry name" value="PyrdxlP-dep_Trfase"/>
</dbReference>
<dbReference type="InterPro" id="IPR051926">
    <property type="entry name" value="Ala_Aminotransferase"/>
</dbReference>